<feature type="region of interest" description="Disordered" evidence="1">
    <location>
        <begin position="17"/>
        <end position="40"/>
    </location>
</feature>
<proteinExistence type="predicted"/>
<dbReference type="Gramene" id="AET3Gv20145100.15">
    <property type="protein sequence ID" value="AET3Gv20145100.15"/>
    <property type="gene ID" value="AET3Gv20145100"/>
</dbReference>
<evidence type="ECO:0000256" key="1">
    <source>
        <dbReference type="SAM" id="MobiDB-lite"/>
    </source>
</evidence>
<feature type="compositionally biased region" description="Polar residues" evidence="1">
    <location>
        <begin position="17"/>
        <end position="29"/>
    </location>
</feature>
<accession>A0A453DXG2</accession>
<dbReference type="AlphaFoldDB" id="A0A453DXG2"/>
<protein>
    <submittedName>
        <fullName evidence="2">Uncharacterized protein</fullName>
    </submittedName>
</protein>
<evidence type="ECO:0000313" key="2">
    <source>
        <dbReference type="EnsemblPlants" id="AET3Gv20145100.15"/>
    </source>
</evidence>
<reference evidence="3" key="1">
    <citation type="journal article" date="2014" name="Science">
        <title>Ancient hybridizations among the ancestral genomes of bread wheat.</title>
        <authorList>
            <consortium name="International Wheat Genome Sequencing Consortium,"/>
            <person name="Marcussen T."/>
            <person name="Sandve S.R."/>
            <person name="Heier L."/>
            <person name="Spannagl M."/>
            <person name="Pfeifer M."/>
            <person name="Jakobsen K.S."/>
            <person name="Wulff B.B."/>
            <person name="Steuernagel B."/>
            <person name="Mayer K.F."/>
            <person name="Olsen O.A."/>
        </authorList>
    </citation>
    <scope>NUCLEOTIDE SEQUENCE [LARGE SCALE GENOMIC DNA]</scope>
    <source>
        <strain evidence="3">cv. AL8/78</strain>
    </source>
</reference>
<reference evidence="2" key="4">
    <citation type="submission" date="2019-03" db="UniProtKB">
        <authorList>
            <consortium name="EnsemblPlants"/>
        </authorList>
    </citation>
    <scope>IDENTIFICATION</scope>
</reference>
<reference evidence="2" key="5">
    <citation type="journal article" date="2021" name="G3 (Bethesda)">
        <title>Aegilops tauschii genome assembly Aet v5.0 features greater sequence contiguity and improved annotation.</title>
        <authorList>
            <person name="Wang L."/>
            <person name="Zhu T."/>
            <person name="Rodriguez J.C."/>
            <person name="Deal K.R."/>
            <person name="Dubcovsky J."/>
            <person name="McGuire P.E."/>
            <person name="Lux T."/>
            <person name="Spannagl M."/>
            <person name="Mayer K.F.X."/>
            <person name="Baldrich P."/>
            <person name="Meyers B.C."/>
            <person name="Huo N."/>
            <person name="Gu Y.Q."/>
            <person name="Zhou H."/>
            <person name="Devos K.M."/>
            <person name="Bennetzen J.L."/>
            <person name="Unver T."/>
            <person name="Budak H."/>
            <person name="Gulick P.J."/>
            <person name="Galiba G."/>
            <person name="Kalapos B."/>
            <person name="Nelson D.R."/>
            <person name="Li P."/>
            <person name="You F.M."/>
            <person name="Luo M.C."/>
            <person name="Dvorak J."/>
        </authorList>
    </citation>
    <scope>NUCLEOTIDE SEQUENCE [LARGE SCALE GENOMIC DNA]</scope>
    <source>
        <strain evidence="2">cv. AL8/78</strain>
    </source>
</reference>
<reference evidence="2" key="3">
    <citation type="journal article" date="2017" name="Nature">
        <title>Genome sequence of the progenitor of the wheat D genome Aegilops tauschii.</title>
        <authorList>
            <person name="Luo M.C."/>
            <person name="Gu Y.Q."/>
            <person name="Puiu D."/>
            <person name="Wang H."/>
            <person name="Twardziok S.O."/>
            <person name="Deal K.R."/>
            <person name="Huo N."/>
            <person name="Zhu T."/>
            <person name="Wang L."/>
            <person name="Wang Y."/>
            <person name="McGuire P.E."/>
            <person name="Liu S."/>
            <person name="Long H."/>
            <person name="Ramasamy R.K."/>
            <person name="Rodriguez J.C."/>
            <person name="Van S.L."/>
            <person name="Yuan L."/>
            <person name="Wang Z."/>
            <person name="Xia Z."/>
            <person name="Xiao L."/>
            <person name="Anderson O.D."/>
            <person name="Ouyang S."/>
            <person name="Liang Y."/>
            <person name="Zimin A.V."/>
            <person name="Pertea G."/>
            <person name="Qi P."/>
            <person name="Bennetzen J.L."/>
            <person name="Dai X."/>
            <person name="Dawson M.W."/>
            <person name="Muller H.G."/>
            <person name="Kugler K."/>
            <person name="Rivarola-Duarte L."/>
            <person name="Spannagl M."/>
            <person name="Mayer K.F.X."/>
            <person name="Lu F.H."/>
            <person name="Bevan M.W."/>
            <person name="Leroy P."/>
            <person name="Li P."/>
            <person name="You F.M."/>
            <person name="Sun Q."/>
            <person name="Liu Z."/>
            <person name="Lyons E."/>
            <person name="Wicker T."/>
            <person name="Salzberg S.L."/>
            <person name="Devos K.M."/>
            <person name="Dvorak J."/>
        </authorList>
    </citation>
    <scope>NUCLEOTIDE SEQUENCE [LARGE SCALE GENOMIC DNA]</scope>
    <source>
        <strain evidence="2">cv. AL8/78</strain>
    </source>
</reference>
<name>A0A453DXG2_AEGTS</name>
<dbReference type="EnsemblPlants" id="AET3Gv20145100.15">
    <property type="protein sequence ID" value="AET3Gv20145100.15"/>
    <property type="gene ID" value="AET3Gv20145100"/>
</dbReference>
<reference evidence="3" key="2">
    <citation type="journal article" date="2017" name="Nat. Plants">
        <title>The Aegilops tauschii genome reveals multiple impacts of transposons.</title>
        <authorList>
            <person name="Zhao G."/>
            <person name="Zou C."/>
            <person name="Li K."/>
            <person name="Wang K."/>
            <person name="Li T."/>
            <person name="Gao L."/>
            <person name="Zhang X."/>
            <person name="Wang H."/>
            <person name="Yang Z."/>
            <person name="Liu X."/>
            <person name="Jiang W."/>
            <person name="Mao L."/>
            <person name="Kong X."/>
            <person name="Jiao Y."/>
            <person name="Jia J."/>
        </authorList>
    </citation>
    <scope>NUCLEOTIDE SEQUENCE [LARGE SCALE GENOMIC DNA]</scope>
    <source>
        <strain evidence="3">cv. AL8/78</strain>
    </source>
</reference>
<sequence length="40" mass="4117">MKTDLNIEHNFVVTTPANFGSTGNVSSSAPPLASDVSGPR</sequence>
<dbReference type="Proteomes" id="UP000015105">
    <property type="component" value="Chromosome 3D"/>
</dbReference>
<keyword evidence="3" id="KW-1185">Reference proteome</keyword>
<evidence type="ECO:0000313" key="3">
    <source>
        <dbReference type="Proteomes" id="UP000015105"/>
    </source>
</evidence>
<organism evidence="2 3">
    <name type="scientific">Aegilops tauschii subsp. strangulata</name>
    <name type="common">Goatgrass</name>
    <dbReference type="NCBI Taxonomy" id="200361"/>
    <lineage>
        <taxon>Eukaryota</taxon>
        <taxon>Viridiplantae</taxon>
        <taxon>Streptophyta</taxon>
        <taxon>Embryophyta</taxon>
        <taxon>Tracheophyta</taxon>
        <taxon>Spermatophyta</taxon>
        <taxon>Magnoliopsida</taxon>
        <taxon>Liliopsida</taxon>
        <taxon>Poales</taxon>
        <taxon>Poaceae</taxon>
        <taxon>BOP clade</taxon>
        <taxon>Pooideae</taxon>
        <taxon>Triticodae</taxon>
        <taxon>Triticeae</taxon>
        <taxon>Triticinae</taxon>
        <taxon>Aegilops</taxon>
    </lineage>
</organism>